<dbReference type="InterPro" id="IPR016181">
    <property type="entry name" value="Acyl_CoA_acyltransferase"/>
</dbReference>
<dbReference type="PANTHER" id="PTHR35908:SF1">
    <property type="entry name" value="CONSERVED PROTEIN"/>
    <property type="match status" value="1"/>
</dbReference>
<protein>
    <submittedName>
        <fullName evidence="2">RimJ/RimL family protein N-acetyltransferase</fullName>
    </submittedName>
</protein>
<dbReference type="Pfam" id="PF18029">
    <property type="entry name" value="Glyoxalase_6"/>
    <property type="match status" value="1"/>
</dbReference>
<proteinExistence type="predicted"/>
<dbReference type="InterPro" id="IPR041581">
    <property type="entry name" value="Glyoxalase_6"/>
</dbReference>
<reference evidence="2 3" key="1">
    <citation type="submission" date="2020-02" db="EMBL/GenBank/DDBJ databases">
        <title>Sequencing the genomes of 1000 actinobacteria strains.</title>
        <authorList>
            <person name="Klenk H.-P."/>
        </authorList>
    </citation>
    <scope>NUCLEOTIDE SEQUENCE [LARGE SCALE GENOMIC DNA]</scope>
    <source>
        <strain evidence="2 3">DSM 19609</strain>
    </source>
</reference>
<dbReference type="RefSeq" id="WP_208390415.1">
    <property type="nucleotide sequence ID" value="NZ_BAAAOO010000002.1"/>
</dbReference>
<keyword evidence="3" id="KW-1185">Reference proteome</keyword>
<evidence type="ECO:0000259" key="1">
    <source>
        <dbReference type="PROSITE" id="PS51819"/>
    </source>
</evidence>
<sequence length="315" mass="34253">MAVRPTIQEVTFDCSDAAGTASFWGNLLDRPWGFRPGLGGVVDAGAVKLYFQVVPEPKGSPKNRLHLDIEVDDLREAVDRAEALGGRRISDYHEDDDSGFVVMHDPEANEFCLVAQSDHSWLRLLTSATLAPAHVNPVATPPVLESEHFRFRLVRLQDADDLLTYHIDSAITAVPGSPDRASGPPCTTAEQMRATIASWLAEGTEHGCVDFAVVDRSSGRAIGIIEVSAHPADHHSDLRWALLRLGLPPDYEDLVRVSEIFDLADAFFDWFDVDRLVTHVPDGSSTRALAAGRAGYHGFGQGGSSSANTMAKTRD</sequence>
<dbReference type="Proteomes" id="UP000749311">
    <property type="component" value="Unassembled WGS sequence"/>
</dbReference>
<feature type="domain" description="VOC" evidence="1">
    <location>
        <begin position="6"/>
        <end position="116"/>
    </location>
</feature>
<dbReference type="Gene3D" id="3.10.180.10">
    <property type="entry name" value="2,3-Dihydroxybiphenyl 1,2-Dioxygenase, domain 1"/>
    <property type="match status" value="1"/>
</dbReference>
<dbReference type="InterPro" id="IPR029068">
    <property type="entry name" value="Glyas_Bleomycin-R_OHBP_Dase"/>
</dbReference>
<organism evidence="2 3">
    <name type="scientific">Brooklawnia cerclae</name>
    <dbReference type="NCBI Taxonomy" id="349934"/>
    <lineage>
        <taxon>Bacteria</taxon>
        <taxon>Bacillati</taxon>
        <taxon>Actinomycetota</taxon>
        <taxon>Actinomycetes</taxon>
        <taxon>Propionibacteriales</taxon>
        <taxon>Propionibacteriaceae</taxon>
        <taxon>Brooklawnia</taxon>
    </lineage>
</organism>
<comment type="caution">
    <text evidence="2">The sequence shown here is derived from an EMBL/GenBank/DDBJ whole genome shotgun (WGS) entry which is preliminary data.</text>
</comment>
<evidence type="ECO:0000313" key="2">
    <source>
        <dbReference type="EMBL" id="NIH56038.1"/>
    </source>
</evidence>
<name>A0ABX0SCC4_9ACTN</name>
<dbReference type="SUPFAM" id="SSF55729">
    <property type="entry name" value="Acyl-CoA N-acyltransferases (Nat)"/>
    <property type="match status" value="1"/>
</dbReference>
<dbReference type="Pfam" id="PF13302">
    <property type="entry name" value="Acetyltransf_3"/>
    <property type="match status" value="1"/>
</dbReference>
<dbReference type="PROSITE" id="PS51819">
    <property type="entry name" value="VOC"/>
    <property type="match status" value="1"/>
</dbReference>
<dbReference type="SUPFAM" id="SSF54593">
    <property type="entry name" value="Glyoxalase/Bleomycin resistance protein/Dihydroxybiphenyl dioxygenase"/>
    <property type="match status" value="1"/>
</dbReference>
<dbReference type="EMBL" id="JAAMOZ010000001">
    <property type="protein sequence ID" value="NIH56038.1"/>
    <property type="molecule type" value="Genomic_DNA"/>
</dbReference>
<dbReference type="InterPro" id="IPR037523">
    <property type="entry name" value="VOC_core"/>
</dbReference>
<accession>A0ABX0SCC4</accession>
<dbReference type="Gene3D" id="3.40.630.30">
    <property type="match status" value="1"/>
</dbReference>
<gene>
    <name evidence="2" type="ORF">FB473_000683</name>
</gene>
<evidence type="ECO:0000313" key="3">
    <source>
        <dbReference type="Proteomes" id="UP000749311"/>
    </source>
</evidence>
<dbReference type="InterPro" id="IPR000182">
    <property type="entry name" value="GNAT_dom"/>
</dbReference>
<dbReference type="PANTHER" id="PTHR35908">
    <property type="entry name" value="HYPOTHETICAL FUSION PROTEIN"/>
    <property type="match status" value="1"/>
</dbReference>